<keyword evidence="6" id="KW-1185">Reference proteome</keyword>
<evidence type="ECO:0000313" key="6">
    <source>
        <dbReference type="Proteomes" id="UP000189818"/>
    </source>
</evidence>
<keyword evidence="1" id="KW-0500">Molybdenum</keyword>
<dbReference type="Pfam" id="PF01315">
    <property type="entry name" value="Ald_Xan_dh_C"/>
    <property type="match status" value="1"/>
</dbReference>
<dbReference type="SUPFAM" id="SSF54665">
    <property type="entry name" value="CO dehydrogenase molybdoprotein N-domain-like"/>
    <property type="match status" value="1"/>
</dbReference>
<gene>
    <name evidence="5" type="ORF">SAMN06295920_104466</name>
</gene>
<dbReference type="InterPro" id="IPR000674">
    <property type="entry name" value="Ald_Oxase/Xan_DH_a/b"/>
</dbReference>
<dbReference type="InterPro" id="IPR046867">
    <property type="entry name" value="AldOxase/xan_DH_MoCoBD2"/>
</dbReference>
<dbReference type="InterPro" id="IPR016208">
    <property type="entry name" value="Ald_Oxase/xanthine_DH-like"/>
</dbReference>
<dbReference type="SUPFAM" id="SSF56003">
    <property type="entry name" value="Molybdenum cofactor-binding domain"/>
    <property type="match status" value="1"/>
</dbReference>
<dbReference type="InterPro" id="IPR036856">
    <property type="entry name" value="Ald_Oxase/Xan_DH_a/b_sf"/>
</dbReference>
<keyword evidence="2" id="KW-0560">Oxidoreductase</keyword>
<dbReference type="GO" id="GO:0005506">
    <property type="term" value="F:iron ion binding"/>
    <property type="evidence" value="ECO:0007669"/>
    <property type="project" value="InterPro"/>
</dbReference>
<dbReference type="EMBL" id="FUYM01000004">
    <property type="protein sequence ID" value="SKB65065.1"/>
    <property type="molecule type" value="Genomic_DNA"/>
</dbReference>
<dbReference type="Gene3D" id="3.30.365.10">
    <property type="entry name" value="Aldehyde oxidase/xanthine dehydrogenase, molybdopterin binding domain"/>
    <property type="match status" value="4"/>
</dbReference>
<name>A0A1T5D012_9SPHN</name>
<dbReference type="Pfam" id="PF02738">
    <property type="entry name" value="MoCoBD_1"/>
    <property type="match status" value="1"/>
</dbReference>
<dbReference type="AlphaFoldDB" id="A0A1T5D012"/>
<dbReference type="InterPro" id="IPR037165">
    <property type="entry name" value="AldOxase/xan_DH_Mopterin-bd_sf"/>
</dbReference>
<evidence type="ECO:0000256" key="2">
    <source>
        <dbReference type="ARBA" id="ARBA00023002"/>
    </source>
</evidence>
<dbReference type="Gene3D" id="3.90.1170.50">
    <property type="entry name" value="Aldehyde oxidase/xanthine dehydrogenase, a/b hammerhead"/>
    <property type="match status" value="1"/>
</dbReference>
<organism evidence="5 6">
    <name type="scientific">Rhizorhabdus histidinilytica</name>
    <dbReference type="NCBI Taxonomy" id="439228"/>
    <lineage>
        <taxon>Bacteria</taxon>
        <taxon>Pseudomonadati</taxon>
        <taxon>Pseudomonadota</taxon>
        <taxon>Alphaproteobacteria</taxon>
        <taxon>Sphingomonadales</taxon>
        <taxon>Sphingomonadaceae</taxon>
        <taxon>Rhizorhabdus</taxon>
    </lineage>
</organism>
<protein>
    <submittedName>
        <fullName evidence="5">Xanthine dehydrogenase, molybdenum binding subunit apoprotein</fullName>
    </submittedName>
</protein>
<dbReference type="Pfam" id="PF20256">
    <property type="entry name" value="MoCoBD_2"/>
    <property type="match status" value="1"/>
</dbReference>
<evidence type="ECO:0000256" key="3">
    <source>
        <dbReference type="ARBA" id="ARBA00053029"/>
    </source>
</evidence>
<dbReference type="PANTHER" id="PTHR11908">
    <property type="entry name" value="XANTHINE DEHYDROGENASE"/>
    <property type="match status" value="1"/>
</dbReference>
<comment type="cofactor">
    <cofactor evidence="3">
        <name>Mo-molybdopterin cytosine dinucleotide</name>
        <dbReference type="ChEBI" id="CHEBI:71308"/>
    </cofactor>
</comment>
<dbReference type="FunFam" id="3.30.365.10:FF:000001">
    <property type="entry name" value="Xanthine dehydrogenase oxidase"/>
    <property type="match status" value="1"/>
</dbReference>
<evidence type="ECO:0000313" key="5">
    <source>
        <dbReference type="EMBL" id="SKB65065.1"/>
    </source>
</evidence>
<dbReference type="InterPro" id="IPR008274">
    <property type="entry name" value="AldOxase/xan_DH_MoCoBD1"/>
</dbReference>
<dbReference type="OrthoDB" id="8428274at2"/>
<sequence length="789" mass="83831">MATKADVANIRPQSIGTSIPRREDPGLLTGRTPYIADIALPGMLHVAILRSPVAHGRIVGVDLSAARAMPGVELAWSGADVAPRCAGIMASLDQKGFVATVQPLLAQEEVCFIGEAIAVVVATSRAEAEDALEKIDIDVEEIPVVATVDAAMTTGVLANAKVPANLVYRSDRVTDDVSDAFGAAAVVVEGCFHTPRVSASPMETRGFVARHEWTTGQLTCWAATQMPSFIKTMIAIHLQFPEQQIEVITPQVGGGFGQKAHLHPEELLVCLLAIELGRPVRWIEDRQENLFRATHAKQQVNEMALAVDQEGRFLALRDRVTTDGGAYNSLPWTHLVEGHCGILVVTDPYRVPALAAETISVATNKCPIGAYRGVGFSAPTLAREVLIDRAARALGLSPFEIRRRNLIREEDLPYTTRAGLRIREGSFLATVDRLEAMIGYEAFRERQESARREGRYLGLGISIFSEISGIGTRALNFLDFPITSHDTATVRVEPTGKVTVTTGIVTAGQGHLTTLAQVAADAFGVPAEDVTILSGSTSHAVGFGTVASRSAVFGAGTIGRAAEMVRAKMRAIAARLLQAAPEEIELSGGMVHVRDDPGRGLPFASVAGAAYFAEGTHPEDFDPTMEATAAFDPADIVLANGGHAAIVEVDVATGQVRVEKMFAVEDCGRMINPMIVEGQIRGGMAQAVGMVLLEELIYDDNGQLITTTLQDYLLPTALDVPDIEIAHLETPSTLVPGGIKGMGESAMISAPAAVAGAVNDALACLGVTIEQFPASPRRVFAAVARAERT</sequence>
<dbReference type="GO" id="GO:0016491">
    <property type="term" value="F:oxidoreductase activity"/>
    <property type="evidence" value="ECO:0007669"/>
    <property type="project" value="UniProtKB-KW"/>
</dbReference>
<accession>A0A1T5D012</accession>
<dbReference type="SMART" id="SM01008">
    <property type="entry name" value="Ald_Xan_dh_C"/>
    <property type="match status" value="1"/>
</dbReference>
<proteinExistence type="predicted"/>
<evidence type="ECO:0000259" key="4">
    <source>
        <dbReference type="SMART" id="SM01008"/>
    </source>
</evidence>
<dbReference type="RefSeq" id="WP_079648348.1">
    <property type="nucleotide sequence ID" value="NZ_FUYM01000004.1"/>
</dbReference>
<reference evidence="6" key="1">
    <citation type="submission" date="2017-02" db="EMBL/GenBank/DDBJ databases">
        <authorList>
            <person name="Varghese N."/>
            <person name="Submissions S."/>
        </authorList>
    </citation>
    <scope>NUCLEOTIDE SEQUENCE [LARGE SCALE GENOMIC DNA]</scope>
    <source>
        <strain evidence="6">UM2</strain>
    </source>
</reference>
<evidence type="ECO:0000256" key="1">
    <source>
        <dbReference type="ARBA" id="ARBA00022505"/>
    </source>
</evidence>
<dbReference type="STRING" id="439228.SAMN06295920_104466"/>
<dbReference type="PANTHER" id="PTHR11908:SF132">
    <property type="entry name" value="ALDEHYDE OXIDASE 1-RELATED"/>
    <property type="match status" value="1"/>
</dbReference>
<feature type="domain" description="Aldehyde oxidase/xanthine dehydrogenase a/b hammerhead" evidence="4">
    <location>
        <begin position="29"/>
        <end position="143"/>
    </location>
</feature>
<dbReference type="Proteomes" id="UP000189818">
    <property type="component" value="Unassembled WGS sequence"/>
</dbReference>